<evidence type="ECO:0000256" key="8">
    <source>
        <dbReference type="PROSITE-ProRule" id="PRU00176"/>
    </source>
</evidence>
<dbReference type="GeneID" id="24588225"/>
<dbReference type="EMBL" id="AMPZ03000002">
    <property type="protein sequence ID" value="KAH9592641.1"/>
    <property type="molecule type" value="Genomic_DNA"/>
</dbReference>
<keyword evidence="3" id="KW-0677">Repeat</keyword>
<gene>
    <name evidence="11" type="ORF">MS3_00010502</name>
</gene>
<reference evidence="11" key="1">
    <citation type="journal article" date="2012" name="Nat. Genet.">
        <title>Whole-genome sequence of Schistosoma haematobium.</title>
        <authorList>
            <person name="Young N.D."/>
            <person name="Jex A.R."/>
            <person name="Li B."/>
            <person name="Liu S."/>
            <person name="Yang L."/>
            <person name="Xiong Z."/>
            <person name="Li Y."/>
            <person name="Cantacessi C."/>
            <person name="Hall R.S."/>
            <person name="Xu X."/>
            <person name="Chen F."/>
            <person name="Wu X."/>
            <person name="Zerlotini A."/>
            <person name="Oliveira G."/>
            <person name="Hofmann A."/>
            <person name="Zhang G."/>
            <person name="Fang X."/>
            <person name="Kang Y."/>
            <person name="Campbell B.E."/>
            <person name="Loukas A."/>
            <person name="Ranganathan S."/>
            <person name="Rollinson D."/>
            <person name="Rinaldi G."/>
            <person name="Brindley P.J."/>
            <person name="Yang H."/>
            <person name="Wang J."/>
            <person name="Wang J."/>
            <person name="Gasser R.B."/>
        </authorList>
    </citation>
    <scope>NUCLEOTIDE SEQUENCE</scope>
</reference>
<keyword evidence="2" id="KW-0507">mRNA processing</keyword>
<dbReference type="SMART" id="SM00360">
    <property type="entry name" value="RRM"/>
    <property type="match status" value="2"/>
</dbReference>
<evidence type="ECO:0000256" key="6">
    <source>
        <dbReference type="ARBA" id="ARBA00023187"/>
    </source>
</evidence>
<dbReference type="GO" id="GO:0005654">
    <property type="term" value="C:nucleoplasm"/>
    <property type="evidence" value="ECO:0007669"/>
    <property type="project" value="TreeGrafter"/>
</dbReference>
<dbReference type="KEGG" id="shx:MS3_00010502"/>
<name>A0A922S481_SCHHA</name>
<reference evidence="11" key="4">
    <citation type="journal article" date="2022" name="PLoS Pathog.">
        <title>Chromosome-level genome of Schistosoma haematobium underpins genome-wide explorations of molecular variation.</title>
        <authorList>
            <person name="Stroehlein A.J."/>
            <person name="Korhonen P.K."/>
            <person name="Lee V.V."/>
            <person name="Ralph S.A."/>
            <person name="Mentink-Kane M."/>
            <person name="You H."/>
            <person name="McManus D.P."/>
            <person name="Tchuente L.T."/>
            <person name="Stothard J.R."/>
            <person name="Kaur P."/>
            <person name="Dudchenko O."/>
            <person name="Aiden E.L."/>
            <person name="Yang B."/>
            <person name="Yang H."/>
            <person name="Emery A.M."/>
            <person name="Webster B.L."/>
            <person name="Brindley P.J."/>
            <person name="Rollinson D."/>
            <person name="Chang B.C.H."/>
            <person name="Gasser R.B."/>
            <person name="Young N.D."/>
        </authorList>
    </citation>
    <scope>NUCLEOTIDE SEQUENCE</scope>
</reference>
<feature type="domain" description="RRM" evidence="10">
    <location>
        <begin position="214"/>
        <end position="285"/>
    </location>
</feature>
<evidence type="ECO:0000256" key="1">
    <source>
        <dbReference type="ARBA" id="ARBA00004123"/>
    </source>
</evidence>
<dbReference type="Pfam" id="PF00076">
    <property type="entry name" value="RRM_1"/>
    <property type="match status" value="2"/>
</dbReference>
<protein>
    <recommendedName>
        <fullName evidence="10">RRM domain-containing protein</fullName>
    </recommendedName>
</protein>
<organism evidence="11 12">
    <name type="scientific">Schistosoma haematobium</name>
    <name type="common">Blood fluke</name>
    <dbReference type="NCBI Taxonomy" id="6185"/>
    <lineage>
        <taxon>Eukaryota</taxon>
        <taxon>Metazoa</taxon>
        <taxon>Spiralia</taxon>
        <taxon>Lophotrochozoa</taxon>
        <taxon>Platyhelminthes</taxon>
        <taxon>Trematoda</taxon>
        <taxon>Digenea</taxon>
        <taxon>Strigeidida</taxon>
        <taxon>Schistosomatoidea</taxon>
        <taxon>Schistosomatidae</taxon>
        <taxon>Schistosoma</taxon>
    </lineage>
</organism>
<evidence type="ECO:0000313" key="11">
    <source>
        <dbReference type="EMBL" id="KAH9592641.1"/>
    </source>
</evidence>
<reference evidence="11" key="2">
    <citation type="journal article" date="2019" name="Gigascience">
        <title>High-quality Schistosoma haematobium genome achieved by single-molecule and long-range sequencing.</title>
        <authorList>
            <person name="Stroehlein A.J."/>
            <person name="Korhonen P.K."/>
            <person name="Chong T.M."/>
            <person name="Lim Y.L."/>
            <person name="Chan K.G."/>
            <person name="Webster B."/>
            <person name="Rollinson D."/>
            <person name="Brindley P.J."/>
            <person name="Gasser R.B."/>
            <person name="Young N.D."/>
        </authorList>
    </citation>
    <scope>NUCLEOTIDE SEQUENCE</scope>
</reference>
<keyword evidence="6" id="KW-0508">mRNA splicing</keyword>
<keyword evidence="7" id="KW-0539">Nucleus</keyword>
<dbReference type="GO" id="GO:0003723">
    <property type="term" value="F:RNA binding"/>
    <property type="evidence" value="ECO:0007669"/>
    <property type="project" value="UniProtKB-UniRule"/>
</dbReference>
<dbReference type="GO" id="GO:0008380">
    <property type="term" value="P:RNA splicing"/>
    <property type="evidence" value="ECO:0007669"/>
    <property type="project" value="UniProtKB-KW"/>
</dbReference>
<evidence type="ECO:0000256" key="2">
    <source>
        <dbReference type="ARBA" id="ARBA00022664"/>
    </source>
</evidence>
<dbReference type="PANTHER" id="PTHR48033">
    <property type="entry name" value="RNA-BINDING (RRM/RBD/RNP MOTIFS) FAMILY PROTEIN"/>
    <property type="match status" value="1"/>
</dbReference>
<feature type="compositionally biased region" description="Gly residues" evidence="9">
    <location>
        <begin position="343"/>
        <end position="353"/>
    </location>
</feature>
<reference evidence="11" key="3">
    <citation type="submission" date="2021-06" db="EMBL/GenBank/DDBJ databases">
        <title>Chromosome-level genome assembly for S. haematobium.</title>
        <authorList>
            <person name="Stroehlein A.J."/>
        </authorList>
    </citation>
    <scope>NUCLEOTIDE SEQUENCE</scope>
</reference>
<keyword evidence="8" id="KW-0694">RNA-binding</keyword>
<sequence>LDIPSFYRSTRVSVSVTVRMQLTRYVKICETEDDQPIEVPLEDDDTLLLSTLTAQFPDCTGLKYRSGDSGCYRGVRLLDDRLFPPADGQWHENTFCCVFPKCSKRKADEDSLDSKMKQKRFDKKTCTDLIVLNLPWRADEETLRDYFSQYGDLVMIQIKRDPVTQQSKGYGFIRFADYTAQVMCLAERHTIENRQCDVRIPISKMEGDRQEVSRKVHIGRLTEDISPETLRQHFSQYGRVSDVFIPKPFRSFAFITFDDPEVAASLLGKDQEIQGIRISVGSAVPKLPPSARQSNTNNQRIPVTSMQAALQSTMMGTQQWGAWPPAYGGMVQNNRYGGQHSSGKGGSRNGSMGGMNPAAAAAAAVLAAEYTRVHHTRNSGTPANGQPEYNGVSVDSSNSAALATMNILSNPNVVAAIVSAATGAGNTSMLGNSGVSLFADHSNKLTTHQPRYTFANIGLHNSHASTLTR</sequence>
<keyword evidence="4" id="KW-0805">Transcription regulation</keyword>
<comment type="subcellular location">
    <subcellularLocation>
        <location evidence="1">Nucleus</location>
    </subcellularLocation>
</comment>
<keyword evidence="12" id="KW-1185">Reference proteome</keyword>
<dbReference type="RefSeq" id="XP_035588428.2">
    <property type="nucleotide sequence ID" value="XM_035732172.2"/>
</dbReference>
<dbReference type="AlphaFoldDB" id="A0A922S481"/>
<dbReference type="Gene3D" id="3.30.70.330">
    <property type="match status" value="2"/>
</dbReference>
<keyword evidence="5" id="KW-0804">Transcription</keyword>
<evidence type="ECO:0000256" key="3">
    <source>
        <dbReference type="ARBA" id="ARBA00022737"/>
    </source>
</evidence>
<feature type="region of interest" description="Disordered" evidence="9">
    <location>
        <begin position="333"/>
        <end position="354"/>
    </location>
</feature>
<evidence type="ECO:0000256" key="7">
    <source>
        <dbReference type="ARBA" id="ARBA00023242"/>
    </source>
</evidence>
<dbReference type="GO" id="GO:0000785">
    <property type="term" value="C:chromatin"/>
    <property type="evidence" value="ECO:0007669"/>
    <property type="project" value="TreeGrafter"/>
</dbReference>
<evidence type="ECO:0000256" key="9">
    <source>
        <dbReference type="SAM" id="MobiDB-lite"/>
    </source>
</evidence>
<dbReference type="Pfam" id="PF18694">
    <property type="entry name" value="TDP-43_N"/>
    <property type="match status" value="1"/>
</dbReference>
<feature type="non-terminal residue" evidence="11">
    <location>
        <position position="1"/>
    </location>
</feature>
<comment type="caution">
    <text evidence="11">The sequence shown here is derived from an EMBL/GenBank/DDBJ whole genome shotgun (WGS) entry which is preliminary data.</text>
</comment>
<dbReference type="Proteomes" id="UP000471633">
    <property type="component" value="Unassembled WGS sequence"/>
</dbReference>
<dbReference type="InterPro" id="IPR000504">
    <property type="entry name" value="RRM_dom"/>
</dbReference>
<feature type="domain" description="RRM" evidence="10">
    <location>
        <begin position="127"/>
        <end position="205"/>
    </location>
</feature>
<dbReference type="CDD" id="cd12322">
    <property type="entry name" value="RRM2_TDP43"/>
    <property type="match status" value="1"/>
</dbReference>
<dbReference type="PROSITE" id="PS50102">
    <property type="entry name" value="RRM"/>
    <property type="match status" value="2"/>
</dbReference>
<dbReference type="PANTHER" id="PTHR48033:SF9">
    <property type="entry name" value="TAR DNA-BINDING PROTEIN 43"/>
    <property type="match status" value="1"/>
</dbReference>
<dbReference type="GO" id="GO:0006397">
    <property type="term" value="P:mRNA processing"/>
    <property type="evidence" value="ECO:0007669"/>
    <property type="project" value="UniProtKB-KW"/>
</dbReference>
<dbReference type="CDD" id="cd12321">
    <property type="entry name" value="RRM1_TDP43"/>
    <property type="match status" value="1"/>
</dbReference>
<evidence type="ECO:0000256" key="5">
    <source>
        <dbReference type="ARBA" id="ARBA00023163"/>
    </source>
</evidence>
<dbReference type="SUPFAM" id="SSF54928">
    <property type="entry name" value="RNA-binding domain, RBD"/>
    <property type="match status" value="2"/>
</dbReference>
<evidence type="ECO:0000256" key="4">
    <source>
        <dbReference type="ARBA" id="ARBA00023015"/>
    </source>
</evidence>
<accession>A0A922S481</accession>
<dbReference type="CTD" id="24588225"/>
<dbReference type="InterPro" id="IPR035979">
    <property type="entry name" value="RBD_domain_sf"/>
</dbReference>
<evidence type="ECO:0000313" key="12">
    <source>
        <dbReference type="Proteomes" id="UP000471633"/>
    </source>
</evidence>
<dbReference type="GO" id="GO:0010468">
    <property type="term" value="P:regulation of gene expression"/>
    <property type="evidence" value="ECO:0007669"/>
    <property type="project" value="TreeGrafter"/>
</dbReference>
<evidence type="ECO:0000259" key="10">
    <source>
        <dbReference type="PROSITE" id="PS50102"/>
    </source>
</evidence>
<dbReference type="InterPro" id="IPR012677">
    <property type="entry name" value="Nucleotide-bd_a/b_plait_sf"/>
</dbReference>
<dbReference type="InterPro" id="IPR041105">
    <property type="entry name" value="TDP-43_N"/>
</dbReference>
<dbReference type="CDD" id="cd19609">
    <property type="entry name" value="NTD_TDP-43"/>
    <property type="match status" value="1"/>
</dbReference>
<proteinExistence type="predicted"/>